<dbReference type="SUPFAM" id="SSF46689">
    <property type="entry name" value="Homeodomain-like"/>
    <property type="match status" value="1"/>
</dbReference>
<keyword evidence="2" id="KW-0804">Transcription</keyword>
<evidence type="ECO:0000313" key="5">
    <source>
        <dbReference type="Proteomes" id="UP000824156"/>
    </source>
</evidence>
<gene>
    <name evidence="4" type="ORF">H9853_01060</name>
</gene>
<keyword evidence="1" id="KW-0805">Transcription regulation</keyword>
<dbReference type="InterPro" id="IPR053142">
    <property type="entry name" value="PchR_regulatory_protein"/>
</dbReference>
<dbReference type="Proteomes" id="UP000824156">
    <property type="component" value="Unassembled WGS sequence"/>
</dbReference>
<evidence type="ECO:0000259" key="3">
    <source>
        <dbReference type="PROSITE" id="PS01124"/>
    </source>
</evidence>
<evidence type="ECO:0000256" key="2">
    <source>
        <dbReference type="ARBA" id="ARBA00023163"/>
    </source>
</evidence>
<dbReference type="InterPro" id="IPR009057">
    <property type="entry name" value="Homeodomain-like_sf"/>
</dbReference>
<accession>A0A9D1W6H6</accession>
<sequence>MKSKVIIEELLTSPRDKYKSSRSKPIIHFETPVLGRGVLGVFRPIEEVKLLYMNCSPTQPAEIVQYFEQTSHVSINYYLRADRGVLAYSGLNLEQNVQAGSIMAEYRESKTRSIHLKENGNYEWAQLLLPKKLYYQYLHTLCKDYENKELSKIEKLFFGMGTNGQLIKFDSREEQLLKEMFHCNLSEGNLKRKFMKLKLEELLIYFFHRVLEFQRGNSLEMSLLSADEHQELMVVKNYLDFNLYEPLNYSEIFNLCKSSPHKVKCNFKYLFGVTIREYHYKKRMDNILNRLVNQEETSIKSVAFEAGYSTVQAFSRAFYKEFGVRPSLVARKARGTYSL</sequence>
<feature type="non-terminal residue" evidence="4">
    <location>
        <position position="339"/>
    </location>
</feature>
<evidence type="ECO:0000256" key="1">
    <source>
        <dbReference type="ARBA" id="ARBA00023015"/>
    </source>
</evidence>
<proteinExistence type="predicted"/>
<reference evidence="4" key="2">
    <citation type="submission" date="2021-04" db="EMBL/GenBank/DDBJ databases">
        <authorList>
            <person name="Gilroy R."/>
        </authorList>
    </citation>
    <scope>NUCLEOTIDE SEQUENCE</scope>
    <source>
        <strain evidence="4">1719</strain>
    </source>
</reference>
<organism evidence="4 5">
    <name type="scientific">Candidatus Sphingobacterium stercoripullorum</name>
    <dbReference type="NCBI Taxonomy" id="2838759"/>
    <lineage>
        <taxon>Bacteria</taxon>
        <taxon>Pseudomonadati</taxon>
        <taxon>Bacteroidota</taxon>
        <taxon>Sphingobacteriia</taxon>
        <taxon>Sphingobacteriales</taxon>
        <taxon>Sphingobacteriaceae</taxon>
        <taxon>Sphingobacterium</taxon>
    </lineage>
</organism>
<dbReference type="PROSITE" id="PS01124">
    <property type="entry name" value="HTH_ARAC_FAMILY_2"/>
    <property type="match status" value="1"/>
</dbReference>
<dbReference type="AlphaFoldDB" id="A0A9D1W6H6"/>
<dbReference type="GO" id="GO:0043565">
    <property type="term" value="F:sequence-specific DNA binding"/>
    <property type="evidence" value="ECO:0007669"/>
    <property type="project" value="InterPro"/>
</dbReference>
<evidence type="ECO:0000313" key="4">
    <source>
        <dbReference type="EMBL" id="HIX53586.1"/>
    </source>
</evidence>
<dbReference type="SMART" id="SM00342">
    <property type="entry name" value="HTH_ARAC"/>
    <property type="match status" value="1"/>
</dbReference>
<protein>
    <submittedName>
        <fullName evidence="4">AraC family transcriptional regulator</fullName>
    </submittedName>
</protein>
<comment type="caution">
    <text evidence="4">The sequence shown here is derived from an EMBL/GenBank/DDBJ whole genome shotgun (WGS) entry which is preliminary data.</text>
</comment>
<feature type="domain" description="HTH araC/xylS-type" evidence="3">
    <location>
        <begin position="233"/>
        <end position="332"/>
    </location>
</feature>
<dbReference type="InterPro" id="IPR018060">
    <property type="entry name" value="HTH_AraC"/>
</dbReference>
<name>A0A9D1W6H6_9SPHI</name>
<dbReference type="Pfam" id="PF12833">
    <property type="entry name" value="HTH_18"/>
    <property type="match status" value="1"/>
</dbReference>
<dbReference type="PANTHER" id="PTHR47893">
    <property type="entry name" value="REGULATORY PROTEIN PCHR"/>
    <property type="match status" value="1"/>
</dbReference>
<dbReference type="GO" id="GO:0003700">
    <property type="term" value="F:DNA-binding transcription factor activity"/>
    <property type="evidence" value="ECO:0007669"/>
    <property type="project" value="InterPro"/>
</dbReference>
<dbReference type="Gene3D" id="1.10.10.60">
    <property type="entry name" value="Homeodomain-like"/>
    <property type="match status" value="1"/>
</dbReference>
<dbReference type="PANTHER" id="PTHR47893:SF1">
    <property type="entry name" value="REGULATORY PROTEIN PCHR"/>
    <property type="match status" value="1"/>
</dbReference>
<reference evidence="4" key="1">
    <citation type="journal article" date="2021" name="PeerJ">
        <title>Extensive microbial diversity within the chicken gut microbiome revealed by metagenomics and culture.</title>
        <authorList>
            <person name="Gilroy R."/>
            <person name="Ravi A."/>
            <person name="Getino M."/>
            <person name="Pursley I."/>
            <person name="Horton D.L."/>
            <person name="Alikhan N.F."/>
            <person name="Baker D."/>
            <person name="Gharbi K."/>
            <person name="Hall N."/>
            <person name="Watson M."/>
            <person name="Adriaenssens E.M."/>
            <person name="Foster-Nyarko E."/>
            <person name="Jarju S."/>
            <person name="Secka A."/>
            <person name="Antonio M."/>
            <person name="Oren A."/>
            <person name="Chaudhuri R.R."/>
            <person name="La Ragione R."/>
            <person name="Hildebrand F."/>
            <person name="Pallen M.J."/>
        </authorList>
    </citation>
    <scope>NUCLEOTIDE SEQUENCE</scope>
    <source>
        <strain evidence="4">1719</strain>
    </source>
</reference>
<dbReference type="EMBL" id="DXEZ01000026">
    <property type="protein sequence ID" value="HIX53586.1"/>
    <property type="molecule type" value="Genomic_DNA"/>
</dbReference>